<name>A0A835VY61_CHLIN</name>
<feature type="compositionally biased region" description="Pro residues" evidence="1">
    <location>
        <begin position="568"/>
        <end position="583"/>
    </location>
</feature>
<feature type="compositionally biased region" description="Low complexity" evidence="1">
    <location>
        <begin position="32"/>
        <end position="45"/>
    </location>
</feature>
<evidence type="ECO:0000256" key="1">
    <source>
        <dbReference type="SAM" id="MobiDB-lite"/>
    </source>
</evidence>
<organism evidence="2 3">
    <name type="scientific">Chlamydomonas incerta</name>
    <dbReference type="NCBI Taxonomy" id="51695"/>
    <lineage>
        <taxon>Eukaryota</taxon>
        <taxon>Viridiplantae</taxon>
        <taxon>Chlorophyta</taxon>
        <taxon>core chlorophytes</taxon>
        <taxon>Chlorophyceae</taxon>
        <taxon>CS clade</taxon>
        <taxon>Chlamydomonadales</taxon>
        <taxon>Chlamydomonadaceae</taxon>
        <taxon>Chlamydomonas</taxon>
    </lineage>
</organism>
<gene>
    <name evidence="2" type="ORF">HXX76_011136</name>
</gene>
<feature type="compositionally biased region" description="Polar residues" evidence="1">
    <location>
        <begin position="489"/>
        <end position="509"/>
    </location>
</feature>
<dbReference type="Proteomes" id="UP000650467">
    <property type="component" value="Unassembled WGS sequence"/>
</dbReference>
<comment type="caution">
    <text evidence="2">The sequence shown here is derived from an EMBL/GenBank/DDBJ whole genome shotgun (WGS) entry which is preliminary data.</text>
</comment>
<dbReference type="OrthoDB" id="562094at2759"/>
<sequence>MRSLTSLVATAARSVGADSPAGNGGAPRRPQSGSSNRSSSVAAGSSRGGVNGDAAPQPSVPGGVQQLFTWGGGVFSAGPGALADLLLGEEQQAAASGCDVRVFAAGAPAQGLAGSVSAAQPAGGDEAATTAQGGSSSGGGCVLQCAGLAAALHLSSGDAVLLVCSRTAPQRAPVELWAERAAAGPRGQQEGPAQQLLDSAQRQAAPAGGAGVLGGPPAAPATAPATPEAKRPLVDGGGNGGGSSSPAAAGITHAGSCNANIDNGAEQRPTLRMDADGHWTNIRALKQVCGPARLDVIRRSLREQAYDQPVALYDEREGQITGRFRGALKGKYRHGPAMAEVIGKEHLCELQRRIADTRRPFPLTLAVFDPDTGAATGSFSGALHSRGQGIYKPNLYIRCKTLNTRLGLRPGTQLLLRRYDAASRTLEVAVLQRSGGSDSGGGSGGGAERPAALPAAGRDAAASTTASSAPAIGDDALSGDSPPPATPARRSQQSGKDSRPLQQQDTAYPQQPAAGEAPMPPVVPSSPTDGTTDLHQLAELEAAAAGRRGRGAVVPDAAASTAASARSRPPPAAPDRPPPPPPQRDAETAEPPSPQSLRAQPQEAGLAREDVLVAHP</sequence>
<feature type="compositionally biased region" description="Basic and acidic residues" evidence="1">
    <location>
        <begin position="606"/>
        <end position="616"/>
    </location>
</feature>
<accession>A0A835VY61</accession>
<feature type="region of interest" description="Disordered" evidence="1">
    <location>
        <begin position="433"/>
        <end position="616"/>
    </location>
</feature>
<feature type="compositionally biased region" description="Low complexity" evidence="1">
    <location>
        <begin position="451"/>
        <end position="471"/>
    </location>
</feature>
<dbReference type="AlphaFoldDB" id="A0A835VY61"/>
<evidence type="ECO:0000313" key="3">
    <source>
        <dbReference type="Proteomes" id="UP000650467"/>
    </source>
</evidence>
<feature type="region of interest" description="Disordered" evidence="1">
    <location>
        <begin position="1"/>
        <end position="63"/>
    </location>
</feature>
<evidence type="ECO:0000313" key="2">
    <source>
        <dbReference type="EMBL" id="KAG2429371.1"/>
    </source>
</evidence>
<protein>
    <submittedName>
        <fullName evidence="2">Uncharacterized protein</fullName>
    </submittedName>
</protein>
<feature type="compositionally biased region" description="Low complexity" evidence="1">
    <location>
        <begin position="542"/>
        <end position="567"/>
    </location>
</feature>
<keyword evidence="3" id="KW-1185">Reference proteome</keyword>
<feature type="compositionally biased region" description="Polar residues" evidence="1">
    <location>
        <begin position="525"/>
        <end position="534"/>
    </location>
</feature>
<feature type="compositionally biased region" description="Gly residues" evidence="1">
    <location>
        <begin position="437"/>
        <end position="447"/>
    </location>
</feature>
<feature type="region of interest" description="Disordered" evidence="1">
    <location>
        <begin position="182"/>
        <end position="251"/>
    </location>
</feature>
<proteinExistence type="predicted"/>
<dbReference type="EMBL" id="JAEHOC010000031">
    <property type="protein sequence ID" value="KAG2429371.1"/>
    <property type="molecule type" value="Genomic_DNA"/>
</dbReference>
<reference evidence="2" key="1">
    <citation type="journal article" date="2020" name="bioRxiv">
        <title>Comparative genomics of Chlamydomonas.</title>
        <authorList>
            <person name="Craig R.J."/>
            <person name="Hasan A.R."/>
            <person name="Ness R.W."/>
            <person name="Keightley P.D."/>
        </authorList>
    </citation>
    <scope>NUCLEOTIDE SEQUENCE</scope>
    <source>
        <strain evidence="2">SAG 7.73</strain>
    </source>
</reference>